<dbReference type="KEGG" id="bsd:BLASA_4251"/>
<name>H6RLZ6_BLASD</name>
<reference evidence="3 4" key="1">
    <citation type="journal article" date="2012" name="J. Bacteriol.">
        <title>Genome Sequence of Blastococcus saxobsidens DD2, a Stone-Inhabiting Bacterium.</title>
        <authorList>
            <person name="Chouaia B."/>
            <person name="Crotti E."/>
            <person name="Brusetti L."/>
            <person name="Daffonchio D."/>
            <person name="Essoussi I."/>
            <person name="Nouioui I."/>
            <person name="Sbissi I."/>
            <person name="Ghodhbane-Gtari F."/>
            <person name="Gtari M."/>
            <person name="Vacherie B."/>
            <person name="Barbe V."/>
            <person name="Medigue C."/>
            <person name="Gury J."/>
            <person name="Pujic P."/>
            <person name="Normand P."/>
        </authorList>
    </citation>
    <scope>NUCLEOTIDE SEQUENCE [LARGE SCALE GENOMIC DNA]</scope>
    <source>
        <strain evidence="3 4">DD2</strain>
    </source>
</reference>
<keyword evidence="3" id="KW-0808">Transferase</keyword>
<evidence type="ECO:0000259" key="2">
    <source>
        <dbReference type="Pfam" id="PF12697"/>
    </source>
</evidence>
<dbReference type="InterPro" id="IPR029058">
    <property type="entry name" value="AB_hydrolase_fold"/>
</dbReference>
<sequence length="397" mass="41614">MARKHPPPARHPRGLTAGIVGAVVGLAAAGTAAGVAVSRIAARRVRAVELRPAAELPSGSPEGQLRRADPLGAEARPADRTALVQADDGVLLSVEEIGPGDAPLTVVFVHGYTLSMASWAFQRRALAAELATENGHRPQARLVFYDQRGHGSSGRGAPARSTIEQLAADLGTVLDARAPRGPVVLVGHSMGGMTIMGLAASRPELFGTRVVGAALLSTSSGNLAELSFGLPEMLTRLRAAILPVAAWTMRHRPTFAERTRRVAADLVSAATKALSFGSADVDPALVRYVDAMIAGTPVDVIAEFYPALAGLDETGRLEPLRQVPTLVLTGDRDTMIPKEHSELIVERLTQSGENAAEYIVVPGAGHMVLLEAPDEVSSALTRLLRRVVAGRTANARG</sequence>
<dbReference type="Pfam" id="PF12697">
    <property type="entry name" value="Abhydrolase_6"/>
    <property type="match status" value="1"/>
</dbReference>
<dbReference type="Gene3D" id="3.40.50.1820">
    <property type="entry name" value="alpha/beta hydrolase"/>
    <property type="match status" value="1"/>
</dbReference>
<dbReference type="Proteomes" id="UP000007517">
    <property type="component" value="Chromosome"/>
</dbReference>
<dbReference type="OrthoDB" id="5422338at2"/>
<dbReference type="GO" id="GO:0016746">
    <property type="term" value="F:acyltransferase activity"/>
    <property type="evidence" value="ECO:0007669"/>
    <property type="project" value="UniProtKB-KW"/>
</dbReference>
<keyword evidence="3" id="KW-0560">Oxidoreductase</keyword>
<dbReference type="RefSeq" id="WP_014377947.1">
    <property type="nucleotide sequence ID" value="NC_016943.1"/>
</dbReference>
<organism evidence="3 4">
    <name type="scientific">Blastococcus saxobsidens (strain DD2)</name>
    <dbReference type="NCBI Taxonomy" id="1146883"/>
    <lineage>
        <taxon>Bacteria</taxon>
        <taxon>Bacillati</taxon>
        <taxon>Actinomycetota</taxon>
        <taxon>Actinomycetes</taxon>
        <taxon>Geodermatophilales</taxon>
        <taxon>Geodermatophilaceae</taxon>
        <taxon>Blastococcus</taxon>
    </lineage>
</organism>
<reference evidence="4" key="2">
    <citation type="submission" date="2012-02" db="EMBL/GenBank/DDBJ databases">
        <title>Complete genome sequence of Blastococcus saxobsidens strain DD2.</title>
        <authorList>
            <person name="Genoscope."/>
        </authorList>
    </citation>
    <scope>NUCLEOTIDE SEQUENCE [LARGE SCALE GENOMIC DNA]</scope>
    <source>
        <strain evidence="4">DD2</strain>
    </source>
</reference>
<evidence type="ECO:0000256" key="1">
    <source>
        <dbReference type="ARBA" id="ARBA00022559"/>
    </source>
</evidence>
<dbReference type="InterPro" id="IPR000639">
    <property type="entry name" value="Epox_hydrolase-like"/>
</dbReference>
<dbReference type="EC" id="1.11.1.10" evidence="3"/>
<evidence type="ECO:0000313" key="3">
    <source>
        <dbReference type="EMBL" id="CCG05075.1"/>
    </source>
</evidence>
<dbReference type="PRINTS" id="PR00412">
    <property type="entry name" value="EPOXHYDRLASE"/>
</dbReference>
<evidence type="ECO:0000313" key="4">
    <source>
        <dbReference type="Proteomes" id="UP000007517"/>
    </source>
</evidence>
<gene>
    <name evidence="3" type="ordered locus">BLASA_4251</name>
</gene>
<keyword evidence="3" id="KW-0378">Hydrolase</keyword>
<dbReference type="GO" id="GO:0016787">
    <property type="term" value="F:hydrolase activity"/>
    <property type="evidence" value="ECO:0007669"/>
    <property type="project" value="UniProtKB-KW"/>
</dbReference>
<dbReference type="AlphaFoldDB" id="H6RLZ6"/>
<proteinExistence type="predicted"/>
<dbReference type="PANTHER" id="PTHR43433">
    <property type="entry name" value="HYDROLASE, ALPHA/BETA FOLD FAMILY PROTEIN"/>
    <property type="match status" value="1"/>
</dbReference>
<dbReference type="SUPFAM" id="SSF53474">
    <property type="entry name" value="alpha/beta-Hydrolases"/>
    <property type="match status" value="1"/>
</dbReference>
<dbReference type="GO" id="GO:0016691">
    <property type="term" value="F:chloride peroxidase activity"/>
    <property type="evidence" value="ECO:0007669"/>
    <property type="project" value="UniProtKB-EC"/>
</dbReference>
<keyword evidence="4" id="KW-1185">Reference proteome</keyword>
<keyword evidence="1 3" id="KW-0575">Peroxidase</keyword>
<accession>H6RLZ6</accession>
<keyword evidence="3" id="KW-0012">Acyltransferase</keyword>
<dbReference type="EMBL" id="FO117623">
    <property type="protein sequence ID" value="CCG05075.1"/>
    <property type="molecule type" value="Genomic_DNA"/>
</dbReference>
<dbReference type="InterPro" id="IPR000073">
    <property type="entry name" value="AB_hydrolase_1"/>
</dbReference>
<dbReference type="STRING" id="1146883.BLASA_4251"/>
<dbReference type="HOGENOM" id="CLU_020336_6_2_11"/>
<dbReference type="eggNOG" id="COG2267">
    <property type="taxonomic scope" value="Bacteria"/>
</dbReference>
<dbReference type="PANTHER" id="PTHR43433:SF1">
    <property type="entry name" value="BLL5160 PROTEIN"/>
    <property type="match status" value="1"/>
</dbReference>
<dbReference type="InterPro" id="IPR050471">
    <property type="entry name" value="AB_hydrolase"/>
</dbReference>
<feature type="domain" description="AB hydrolase-1" evidence="2">
    <location>
        <begin position="106"/>
        <end position="377"/>
    </location>
</feature>
<protein>
    <submittedName>
        <fullName evidence="3">Predicted hydrolase or acyltransferase of alpha/beta superfamily (Chlorine peroxidase)</fullName>
        <ecNumber evidence="3">1.11.1.10</ecNumber>
    </submittedName>
</protein>